<dbReference type="Proteomes" id="UP000003980">
    <property type="component" value="Unassembled WGS sequence"/>
</dbReference>
<keyword evidence="1" id="KW-0812">Transmembrane</keyword>
<dbReference type="EMBL" id="JH597761">
    <property type="protein sequence ID" value="EHP70359.1"/>
    <property type="molecule type" value="Genomic_DNA"/>
</dbReference>
<evidence type="ECO:0000313" key="3">
    <source>
        <dbReference type="Proteomes" id="UP000003980"/>
    </source>
</evidence>
<feature type="transmembrane region" description="Helical" evidence="1">
    <location>
        <begin position="12"/>
        <end position="34"/>
    </location>
</feature>
<keyword evidence="3" id="KW-1185">Reference proteome</keyword>
<dbReference type="HOGENOM" id="CLU_090553_0_0_2"/>
<proteinExistence type="predicted"/>
<evidence type="ECO:0000313" key="2">
    <source>
        <dbReference type="EMBL" id="EHP70359.1"/>
    </source>
</evidence>
<sequence>MKFPLYVAKRLITTPYLLFWAVIFVTLIDVMGAFLESREVPHIPEAEELYVSSWFGTSIIMSYGSAFTSLAFMVSYQTGSLPHLFRYSKMTPSQYLSGVVLGSVILSVVLGTYMLFLVYALFSSSFNTTFLPKDLPLAYLTFLLSGVFFSTFSVFLGALSYKYSRKLSNFFTLIPFILAFIFGFSYLFANLGNLVYINPLSDVQVLAISSFLGGQAPTGLIVISPPQPGASDILLTGSLIVWIVIVTVISSILLRRLYLNPVEEGKLF</sequence>
<feature type="transmembrane region" description="Helical" evidence="1">
    <location>
        <begin position="95"/>
        <end position="122"/>
    </location>
</feature>
<feature type="transmembrane region" description="Helical" evidence="1">
    <location>
        <begin position="233"/>
        <end position="254"/>
    </location>
</feature>
<accession>H2C288</accession>
<protein>
    <submittedName>
        <fullName evidence="2">ABC-2 type transporter</fullName>
    </submittedName>
</protein>
<dbReference type="AlphaFoldDB" id="H2C288"/>
<keyword evidence="1" id="KW-0472">Membrane</keyword>
<gene>
    <name evidence="2" type="ORF">MetMK1DRAFT_00008610</name>
</gene>
<evidence type="ECO:0000256" key="1">
    <source>
        <dbReference type="SAM" id="Phobius"/>
    </source>
</evidence>
<feature type="transmembrane region" description="Helical" evidence="1">
    <location>
        <begin position="54"/>
        <end position="74"/>
    </location>
</feature>
<dbReference type="RefSeq" id="WP_009071032.1">
    <property type="nucleotide sequence ID" value="NZ_JH597761.1"/>
</dbReference>
<organism evidence="2 3">
    <name type="scientific">Metallosphaera yellowstonensis MK1</name>
    <dbReference type="NCBI Taxonomy" id="671065"/>
    <lineage>
        <taxon>Archaea</taxon>
        <taxon>Thermoproteota</taxon>
        <taxon>Thermoprotei</taxon>
        <taxon>Sulfolobales</taxon>
        <taxon>Sulfolobaceae</taxon>
        <taxon>Metallosphaera</taxon>
    </lineage>
</organism>
<dbReference type="OrthoDB" id="42924at2157"/>
<reference evidence="2 3" key="1">
    <citation type="submission" date="2012-01" db="EMBL/GenBank/DDBJ databases">
        <title>Improved High-Quality Draft sequence of Metallosphaera yellowstonensis MK1.</title>
        <authorList>
            <consortium name="US DOE Joint Genome Institute"/>
            <person name="Lucas S."/>
            <person name="Han J."/>
            <person name="Cheng J.-F."/>
            <person name="Goodwin L."/>
            <person name="Pitluck S."/>
            <person name="Peters L."/>
            <person name="Teshima H."/>
            <person name="Detter J.C."/>
            <person name="Han C."/>
            <person name="Tapia R."/>
            <person name="Land M."/>
            <person name="Hauser L."/>
            <person name="Kyrpides N."/>
            <person name="Kozubal M."/>
            <person name="Macur R.E."/>
            <person name="Jay Z."/>
            <person name="Inskeep W."/>
            <person name="Woyke T."/>
        </authorList>
    </citation>
    <scope>NUCLEOTIDE SEQUENCE [LARGE SCALE GENOMIC DNA]</scope>
    <source>
        <strain evidence="2 3">MK1</strain>
    </source>
</reference>
<feature type="transmembrane region" description="Helical" evidence="1">
    <location>
        <begin position="137"/>
        <end position="158"/>
    </location>
</feature>
<keyword evidence="1" id="KW-1133">Transmembrane helix</keyword>
<name>H2C288_9CREN</name>
<dbReference type="eggNOG" id="arCOG05371">
    <property type="taxonomic scope" value="Archaea"/>
</dbReference>
<feature type="transmembrane region" description="Helical" evidence="1">
    <location>
        <begin position="170"/>
        <end position="189"/>
    </location>
</feature>
<dbReference type="STRING" id="671065.MetMK1DRAFT_00008610"/>